<evidence type="ECO:0000313" key="2">
    <source>
        <dbReference type="EMBL" id="CAA7260463.1"/>
    </source>
</evidence>
<proteinExistence type="predicted"/>
<evidence type="ECO:0008006" key="4">
    <source>
        <dbReference type="Google" id="ProtNLM"/>
    </source>
</evidence>
<reference evidence="2 3" key="1">
    <citation type="submission" date="2020-01" db="EMBL/GenBank/DDBJ databases">
        <authorList>
            <person name="Gupta K D."/>
        </authorList>
    </citation>
    <scope>NUCLEOTIDE SEQUENCE [LARGE SCALE GENOMIC DNA]</scope>
</reference>
<feature type="transmembrane region" description="Helical" evidence="1">
    <location>
        <begin position="6"/>
        <end position="29"/>
    </location>
</feature>
<name>A0A8S0WF25_CYCAE</name>
<dbReference type="SUPFAM" id="SSF53335">
    <property type="entry name" value="S-adenosyl-L-methionine-dependent methyltransferases"/>
    <property type="match status" value="1"/>
</dbReference>
<dbReference type="InterPro" id="IPR029063">
    <property type="entry name" value="SAM-dependent_MTases_sf"/>
</dbReference>
<dbReference type="EMBL" id="CACVBS010000029">
    <property type="protein sequence ID" value="CAA7260463.1"/>
    <property type="molecule type" value="Genomic_DNA"/>
</dbReference>
<dbReference type="Pfam" id="PF07942">
    <property type="entry name" value="CARME"/>
    <property type="match status" value="1"/>
</dbReference>
<evidence type="ECO:0000256" key="1">
    <source>
        <dbReference type="SAM" id="Phobius"/>
    </source>
</evidence>
<dbReference type="Gene3D" id="3.40.50.150">
    <property type="entry name" value="Vaccinia Virus protein VP39"/>
    <property type="match status" value="1"/>
</dbReference>
<keyword evidence="3" id="KW-1185">Reference proteome</keyword>
<dbReference type="OrthoDB" id="978at2759"/>
<dbReference type="Proteomes" id="UP000467700">
    <property type="component" value="Unassembled WGS sequence"/>
</dbReference>
<dbReference type="AlphaFoldDB" id="A0A8S0WF25"/>
<dbReference type="PANTHER" id="PTHR12303:SF13">
    <property type="match status" value="1"/>
</dbReference>
<keyword evidence="1" id="KW-1133">Transmembrane helix</keyword>
<dbReference type="InterPro" id="IPR012901">
    <property type="entry name" value="CARME"/>
</dbReference>
<sequence length="406" mass="46213">MSFSDLRFIIASDVLLACLFPLAILFLGYKHVPSFSFSELKDLLLLGRRKTRHYGHFSLERAHESYTQYVRLSEQELSLMRRSYSTLGRANKNIGYKIGYPRKLDRMKDVTDLNATITDGVAELAIEEFPSLKTKDPVAAGSADLGRVRESLKHFVRDWSEEGAAERTRIFAPILDLLRSVDPQERGGLKVLVPGCGLGRLAWEISQLGYDTTANELSFFMTLSLRFLLSPKTTTTPNEHILRPYAHWFSHQRTNDSLFRGISFPDAVPRLSPTFRLVEEDFMKLKAPSSNRNDAYMDGYDFIVTLFFIDTSLDLLSTLNHIHTLLRPGGVWINLGPLLWTGGAQAKVELSLEEVLQAAEEIGFVLDRDEEGPSAQRTIECEYTGDRNAMMRWIYKAEFWVARKSK</sequence>
<dbReference type="GO" id="GO:0008757">
    <property type="term" value="F:S-adenosylmethionine-dependent methyltransferase activity"/>
    <property type="evidence" value="ECO:0007669"/>
    <property type="project" value="InterPro"/>
</dbReference>
<keyword evidence="1" id="KW-0472">Membrane</keyword>
<comment type="caution">
    <text evidence="2">The sequence shown here is derived from an EMBL/GenBank/DDBJ whole genome shotgun (WGS) entry which is preliminary data.</text>
</comment>
<dbReference type="PANTHER" id="PTHR12303">
    <property type="entry name" value="CARNOSINE N-METHYLTRANSFERASE"/>
    <property type="match status" value="1"/>
</dbReference>
<keyword evidence="1" id="KW-0812">Transmembrane</keyword>
<evidence type="ECO:0000313" key="3">
    <source>
        <dbReference type="Proteomes" id="UP000467700"/>
    </source>
</evidence>
<protein>
    <recommendedName>
        <fullName evidence="4">N2227-domain-containing protein</fullName>
    </recommendedName>
</protein>
<organism evidence="2 3">
    <name type="scientific">Cyclocybe aegerita</name>
    <name type="common">Black poplar mushroom</name>
    <name type="synonym">Agrocybe aegerita</name>
    <dbReference type="NCBI Taxonomy" id="1973307"/>
    <lineage>
        <taxon>Eukaryota</taxon>
        <taxon>Fungi</taxon>
        <taxon>Dikarya</taxon>
        <taxon>Basidiomycota</taxon>
        <taxon>Agaricomycotina</taxon>
        <taxon>Agaricomycetes</taxon>
        <taxon>Agaricomycetidae</taxon>
        <taxon>Agaricales</taxon>
        <taxon>Agaricineae</taxon>
        <taxon>Bolbitiaceae</taxon>
        <taxon>Cyclocybe</taxon>
    </lineage>
</organism>
<accession>A0A8S0WF25</accession>
<gene>
    <name evidence="2" type="ORF">AAE3_LOCUS2537</name>
</gene>
<dbReference type="SMART" id="SM01296">
    <property type="entry name" value="N2227"/>
    <property type="match status" value="1"/>
</dbReference>